<dbReference type="Pfam" id="PF00172">
    <property type="entry name" value="Zn_clus"/>
    <property type="match status" value="1"/>
</dbReference>
<name>A0A7D9GZR4_DEKBR</name>
<dbReference type="GO" id="GO:0008270">
    <property type="term" value="F:zinc ion binding"/>
    <property type="evidence" value="ECO:0007669"/>
    <property type="project" value="InterPro"/>
</dbReference>
<dbReference type="GO" id="GO:0005634">
    <property type="term" value="C:nucleus"/>
    <property type="evidence" value="ECO:0007669"/>
    <property type="project" value="UniProtKB-SubCell"/>
</dbReference>
<dbReference type="GO" id="GO:0000981">
    <property type="term" value="F:DNA-binding transcription factor activity, RNA polymerase II-specific"/>
    <property type="evidence" value="ECO:0007669"/>
    <property type="project" value="InterPro"/>
</dbReference>
<dbReference type="AlphaFoldDB" id="A0A7D9GZR4"/>
<dbReference type="InterPro" id="IPR021858">
    <property type="entry name" value="Fun_TF"/>
</dbReference>
<organism evidence="5 6">
    <name type="scientific">Dekkera bruxellensis</name>
    <name type="common">Brettanomyces custersii</name>
    <dbReference type="NCBI Taxonomy" id="5007"/>
    <lineage>
        <taxon>Eukaryota</taxon>
        <taxon>Fungi</taxon>
        <taxon>Dikarya</taxon>
        <taxon>Ascomycota</taxon>
        <taxon>Saccharomycotina</taxon>
        <taxon>Pichiomycetes</taxon>
        <taxon>Pichiales</taxon>
        <taxon>Pichiaceae</taxon>
        <taxon>Brettanomyces</taxon>
    </lineage>
</organism>
<feature type="region of interest" description="Disordered" evidence="3">
    <location>
        <begin position="1"/>
        <end position="39"/>
    </location>
</feature>
<feature type="compositionally biased region" description="Basic residues" evidence="3">
    <location>
        <begin position="29"/>
        <end position="39"/>
    </location>
</feature>
<dbReference type="GO" id="GO:0000976">
    <property type="term" value="F:transcription cis-regulatory region binding"/>
    <property type="evidence" value="ECO:0007669"/>
    <property type="project" value="TreeGrafter"/>
</dbReference>
<feature type="compositionally biased region" description="Basic and acidic residues" evidence="3">
    <location>
        <begin position="917"/>
        <end position="927"/>
    </location>
</feature>
<evidence type="ECO:0000259" key="4">
    <source>
        <dbReference type="PROSITE" id="PS50048"/>
    </source>
</evidence>
<dbReference type="PANTHER" id="PTHR37534:SF49">
    <property type="entry name" value="LYSINE BIOSYNTHESIS REGULATORY PROTEIN LYS14"/>
    <property type="match status" value="1"/>
</dbReference>
<dbReference type="PANTHER" id="PTHR37534">
    <property type="entry name" value="TRANSCRIPTIONAL ACTIVATOR PROTEIN UGA3"/>
    <property type="match status" value="1"/>
</dbReference>
<dbReference type="SMART" id="SM00066">
    <property type="entry name" value="GAL4"/>
    <property type="match status" value="1"/>
</dbReference>
<dbReference type="PROSITE" id="PS50048">
    <property type="entry name" value="ZN2_CY6_FUNGAL_2"/>
    <property type="match status" value="1"/>
</dbReference>
<feature type="compositionally biased region" description="Basic residues" evidence="3">
    <location>
        <begin position="286"/>
        <end position="300"/>
    </location>
</feature>
<dbReference type="InterPro" id="IPR036864">
    <property type="entry name" value="Zn2-C6_fun-type_DNA-bd_sf"/>
</dbReference>
<gene>
    <name evidence="5" type="ORF">DEBR0S1_17436G</name>
</gene>
<feature type="compositionally biased region" description="Polar residues" evidence="3">
    <location>
        <begin position="263"/>
        <end position="285"/>
    </location>
</feature>
<dbReference type="Proteomes" id="UP000478008">
    <property type="component" value="Unassembled WGS sequence"/>
</dbReference>
<accession>A0A7D9GZR4</accession>
<evidence type="ECO:0000256" key="3">
    <source>
        <dbReference type="SAM" id="MobiDB-lite"/>
    </source>
</evidence>
<feature type="region of interest" description="Disordered" evidence="3">
    <location>
        <begin position="593"/>
        <end position="637"/>
    </location>
</feature>
<dbReference type="GO" id="GO:0045944">
    <property type="term" value="P:positive regulation of transcription by RNA polymerase II"/>
    <property type="evidence" value="ECO:0007669"/>
    <property type="project" value="TreeGrafter"/>
</dbReference>
<evidence type="ECO:0000256" key="1">
    <source>
        <dbReference type="ARBA" id="ARBA00004123"/>
    </source>
</evidence>
<evidence type="ECO:0000256" key="2">
    <source>
        <dbReference type="ARBA" id="ARBA00023242"/>
    </source>
</evidence>
<dbReference type="EMBL" id="CABFWN010000001">
    <property type="protein sequence ID" value="VUG16464.1"/>
    <property type="molecule type" value="Genomic_DNA"/>
</dbReference>
<dbReference type="PROSITE" id="PS00463">
    <property type="entry name" value="ZN2_CY6_FUNGAL_1"/>
    <property type="match status" value="1"/>
</dbReference>
<reference evidence="5 6" key="1">
    <citation type="submission" date="2019-07" db="EMBL/GenBank/DDBJ databases">
        <authorList>
            <person name="Friedrich A."/>
            <person name="Schacherer J."/>
        </authorList>
    </citation>
    <scope>NUCLEOTIDE SEQUENCE [LARGE SCALE GENOMIC DNA]</scope>
</reference>
<dbReference type="InterPro" id="IPR001138">
    <property type="entry name" value="Zn2Cys6_DnaBD"/>
</dbReference>
<keyword evidence="6" id="KW-1185">Reference proteome</keyword>
<feature type="compositionally biased region" description="Basic residues" evidence="3">
    <location>
        <begin position="593"/>
        <end position="604"/>
    </location>
</feature>
<feature type="compositionally biased region" description="Polar residues" evidence="3">
    <location>
        <begin position="1"/>
        <end position="25"/>
    </location>
</feature>
<sequence>MSHSVNDLLSQSQSRNQQGSANNLVKASKSTKRRPIKKRKYSRGGCKECKRRRLKCDEGKPSCWNCAHLNKICVYEKKIKFVPSTGYVADQSTAALGKASNDEGVGCSRSFEPLPSFKSVSSTVSEPSSFEFRHQALPNLGYPSNVISSSTGTQFLGSSLNMGASSQQIGHNGGDIFRMPQSSHFIFATPSIPLAQKQQVNDNLFNGASNVISDLNDIIQHYNFEPASSQNVFYNTQSQQQPQLPQSSYLPIHNVPTSYALSNVGSTGNADVSSGTEPDSQNGTKKWLHTSNRSKSKRNGRKEGHQLKQQGLSAYPSPPIAITTSKSSHRFDYLYVLNHTISSSELLSLCEYFGWSANDSHINYIKIFVTKIQMKFIPFTTSFLNNAYIKCFLYEAKSSPHLLYAMLAISAKYELTKVSETKTGISDSQRIQTMEFHRKSRSDYLKMCTEALDLIMNSKTKTLENIESLLMTILVLGSDFSGVEGSQWRSHLKGAKNLLLQYCKFRPVSLELVIVWLWFCSMETLAGLTTFNGGTIHDFDEMQEFLEAVKSGNSSIGLALRKFGFLFGGYYVEEHGSAILKDKKSFITGERKPLRKVSRHHNKSGKNDSLDSGSNSDSSNGYNSSGSSDESMGQSKKAERHNEAANFIVVGGQRIRKVMNYNLYVGYNDDVMDVMNGIFIAIECIRKFKQGVENDNQIFEVLNRSGTLKNEQIVKLFAAISKARSFTVVNNQVPYRIPLDSPYHPLNKKGYHYNNPTGVNVIISGYIHDTNPNTKSSMEADNWYSWLDLSQQLYVDACLLRLLTMEDGLSSNGLSIKNSMVQDVVNRMIESLGCLVSFAKSVGSEGMEALNCHFNEPSVVGKDSAGDDGVSRHGLSASMAKYGATADTLGMANDSSIEELTMFGPLTREKALNIQKEHEMENSEKNVRMRRGSSSSSSSNGQIQFQDYLYYQLDSRLVMVQWPLFVCGLCCVNPKHKLIISCCFNTLMNLGVESSEMTFARVVRLWHRQREGLFDYEHQNVFEDSGDSVPFT</sequence>
<feature type="compositionally biased region" description="Low complexity" evidence="3">
    <location>
        <begin position="610"/>
        <end position="631"/>
    </location>
</feature>
<evidence type="ECO:0000313" key="6">
    <source>
        <dbReference type="Proteomes" id="UP000478008"/>
    </source>
</evidence>
<keyword evidence="2" id="KW-0539">Nucleus</keyword>
<dbReference type="SUPFAM" id="SSF57701">
    <property type="entry name" value="Zn2/Cys6 DNA-binding domain"/>
    <property type="match status" value="1"/>
</dbReference>
<proteinExistence type="predicted"/>
<dbReference type="Pfam" id="PF11951">
    <property type="entry name" value="Fungal_trans_2"/>
    <property type="match status" value="1"/>
</dbReference>
<feature type="region of interest" description="Disordered" evidence="3">
    <location>
        <begin position="917"/>
        <end position="941"/>
    </location>
</feature>
<feature type="domain" description="Zn(2)-C6 fungal-type" evidence="4">
    <location>
        <begin position="45"/>
        <end position="75"/>
    </location>
</feature>
<feature type="region of interest" description="Disordered" evidence="3">
    <location>
        <begin position="263"/>
        <end position="312"/>
    </location>
</feature>
<protein>
    <submittedName>
        <fullName evidence="5">DEBR0S1_17436g1_1</fullName>
    </submittedName>
</protein>
<dbReference type="Gene3D" id="4.10.240.10">
    <property type="entry name" value="Zn(2)-C6 fungal-type DNA-binding domain"/>
    <property type="match status" value="1"/>
</dbReference>
<dbReference type="CDD" id="cd00067">
    <property type="entry name" value="GAL4"/>
    <property type="match status" value="1"/>
</dbReference>
<evidence type="ECO:0000313" key="5">
    <source>
        <dbReference type="EMBL" id="VUG16464.1"/>
    </source>
</evidence>
<comment type="subcellular location">
    <subcellularLocation>
        <location evidence="1">Nucleus</location>
    </subcellularLocation>
</comment>